<dbReference type="AlphaFoldDB" id="A0A427Y173"/>
<protein>
    <submittedName>
        <fullName evidence="2">Uncharacterized protein</fullName>
    </submittedName>
</protein>
<evidence type="ECO:0000256" key="1">
    <source>
        <dbReference type="SAM" id="MobiDB-lite"/>
    </source>
</evidence>
<feature type="region of interest" description="Disordered" evidence="1">
    <location>
        <begin position="302"/>
        <end position="342"/>
    </location>
</feature>
<keyword evidence="3" id="KW-1185">Reference proteome</keyword>
<evidence type="ECO:0000313" key="2">
    <source>
        <dbReference type="EMBL" id="RSH84849.1"/>
    </source>
</evidence>
<feature type="compositionally biased region" description="Low complexity" evidence="1">
    <location>
        <begin position="304"/>
        <end position="313"/>
    </location>
</feature>
<sequence>MTQVSYDCDEDDGIRGVTGALRFLAKWQPTCTSLSIRGPFNDDGVVCLFECLAADDAPYGPQEVTAITLNSASMTDRGLRSVLRYCAANKNVTRVDLRHNDITLEDEEIATLLNGSNVDHLVLGMNWLDSRGTSVFFNALDAPSLTCLFMDHCCLAGDVVPAVADFVAAPRTNGLVDLVLRRNADFDVAQCTCILDAIEGANYTLLSVTAVLPDDVPVFLRRRAEDLETRNNLHHTRLIRATLKGLVAARIILHGRQPIAEDGDMEDTGTDTDSSRRRRRRGSRTPSPVYVRNTYRWALHRDQAGSAASQSQQPEAEDPSRQQETIVPGTERQQASPPRPFPLLRLPREIQLLIARYCTEDETALSESQWRRVIRHASDPDSLSRKARDWAAWCHRVKARVPMEKRLVREFLWTQMKELGCFSWEWNEGRAPPLPTAVAASV</sequence>
<accession>A0A427Y173</accession>
<reference evidence="2 3" key="1">
    <citation type="submission" date="2018-11" db="EMBL/GenBank/DDBJ databases">
        <title>Genome sequence of Apiotrichum porosum DSM 27194.</title>
        <authorList>
            <person name="Aliyu H."/>
            <person name="Gorte O."/>
            <person name="Ochsenreither K."/>
        </authorList>
    </citation>
    <scope>NUCLEOTIDE SEQUENCE [LARGE SCALE GENOMIC DNA]</scope>
    <source>
        <strain evidence="2 3">DSM 27194</strain>
    </source>
</reference>
<feature type="region of interest" description="Disordered" evidence="1">
    <location>
        <begin position="260"/>
        <end position="288"/>
    </location>
</feature>
<feature type="compositionally biased region" description="Acidic residues" evidence="1">
    <location>
        <begin position="261"/>
        <end position="270"/>
    </location>
</feature>
<dbReference type="RefSeq" id="XP_028478297.1">
    <property type="nucleotide sequence ID" value="XM_028621845.1"/>
</dbReference>
<dbReference type="InterPro" id="IPR032675">
    <property type="entry name" value="LRR_dom_sf"/>
</dbReference>
<name>A0A427Y173_9TREE</name>
<proteinExistence type="predicted"/>
<comment type="caution">
    <text evidence="2">The sequence shown here is derived from an EMBL/GenBank/DDBJ whole genome shotgun (WGS) entry which is preliminary data.</text>
</comment>
<dbReference type="Proteomes" id="UP000279236">
    <property type="component" value="Unassembled WGS sequence"/>
</dbReference>
<dbReference type="GeneID" id="39590924"/>
<gene>
    <name evidence="2" type="ORF">EHS24_006381</name>
</gene>
<organism evidence="2 3">
    <name type="scientific">Apiotrichum porosum</name>
    <dbReference type="NCBI Taxonomy" id="105984"/>
    <lineage>
        <taxon>Eukaryota</taxon>
        <taxon>Fungi</taxon>
        <taxon>Dikarya</taxon>
        <taxon>Basidiomycota</taxon>
        <taxon>Agaricomycotina</taxon>
        <taxon>Tremellomycetes</taxon>
        <taxon>Trichosporonales</taxon>
        <taxon>Trichosporonaceae</taxon>
        <taxon>Apiotrichum</taxon>
    </lineage>
</organism>
<dbReference type="SUPFAM" id="SSF52047">
    <property type="entry name" value="RNI-like"/>
    <property type="match status" value="1"/>
</dbReference>
<dbReference type="Gene3D" id="3.80.10.10">
    <property type="entry name" value="Ribonuclease Inhibitor"/>
    <property type="match status" value="1"/>
</dbReference>
<dbReference type="STRING" id="105984.A0A427Y173"/>
<dbReference type="EMBL" id="RSCE01000003">
    <property type="protein sequence ID" value="RSH84849.1"/>
    <property type="molecule type" value="Genomic_DNA"/>
</dbReference>
<evidence type="ECO:0000313" key="3">
    <source>
        <dbReference type="Proteomes" id="UP000279236"/>
    </source>
</evidence>